<accession>A0A1M6U0N7</accession>
<organism evidence="2 3">
    <name type="scientific">Hespellia stercorisuis DSM 15480</name>
    <dbReference type="NCBI Taxonomy" id="1121950"/>
    <lineage>
        <taxon>Bacteria</taxon>
        <taxon>Bacillati</taxon>
        <taxon>Bacillota</taxon>
        <taxon>Clostridia</taxon>
        <taxon>Lachnospirales</taxon>
        <taxon>Lachnospiraceae</taxon>
        <taxon>Hespellia</taxon>
    </lineage>
</organism>
<dbReference type="PANTHER" id="PTHR33434:SF2">
    <property type="entry name" value="FATTY ACID-BINDING PROTEIN TM_1468"/>
    <property type="match status" value="1"/>
</dbReference>
<reference evidence="2 3" key="1">
    <citation type="submission" date="2016-11" db="EMBL/GenBank/DDBJ databases">
        <authorList>
            <person name="Jaros S."/>
            <person name="Januszkiewicz K."/>
            <person name="Wedrychowicz H."/>
        </authorList>
    </citation>
    <scope>NUCLEOTIDE SEQUENCE [LARGE SCALE GENOMIC DNA]</scope>
    <source>
        <strain evidence="2 3">DSM 15480</strain>
    </source>
</reference>
<sequence>MELVRNQRAGASYEEILNKIEEIKTTGRIFFTVENINYLTKGGRIGKLAGVATGALSIRPLIVLKEGEIFPSGITRGREKSKKKVTEQILKYIRDNGNDPDAFAINVGYGYDLEEGKAFQEHFIELVKKEWPDAKAEVGILQIGATIGVHTGPHPLGFGIIKK</sequence>
<keyword evidence="1" id="KW-0446">Lipid-binding</keyword>
<dbReference type="InterPro" id="IPR050270">
    <property type="entry name" value="DegV_domain_contain"/>
</dbReference>
<evidence type="ECO:0000256" key="1">
    <source>
        <dbReference type="ARBA" id="ARBA00023121"/>
    </source>
</evidence>
<name>A0A1M6U0N7_9FIRM</name>
<gene>
    <name evidence="2" type="ORF">SAMN02745243_03374</name>
</gene>
<proteinExistence type="predicted"/>
<dbReference type="PANTHER" id="PTHR33434">
    <property type="entry name" value="DEGV DOMAIN-CONTAINING PROTEIN DR_1986-RELATED"/>
    <property type="match status" value="1"/>
</dbReference>
<evidence type="ECO:0000313" key="2">
    <source>
        <dbReference type="EMBL" id="SHK62815.1"/>
    </source>
</evidence>
<dbReference type="InterPro" id="IPR043168">
    <property type="entry name" value="DegV_C"/>
</dbReference>
<evidence type="ECO:0000313" key="3">
    <source>
        <dbReference type="Proteomes" id="UP000184301"/>
    </source>
</evidence>
<dbReference type="NCBIfam" id="TIGR00762">
    <property type="entry name" value="DegV"/>
    <property type="match status" value="1"/>
</dbReference>
<protein>
    <submittedName>
        <fullName evidence="2">EDD domain protein, DegV family</fullName>
    </submittedName>
</protein>
<keyword evidence="3" id="KW-1185">Reference proteome</keyword>
<dbReference type="AlphaFoldDB" id="A0A1M6U0N7"/>
<dbReference type="STRING" id="1121950.SAMN02745243_03374"/>
<dbReference type="Proteomes" id="UP000184301">
    <property type="component" value="Unassembled WGS sequence"/>
</dbReference>
<dbReference type="InterPro" id="IPR003797">
    <property type="entry name" value="DegV"/>
</dbReference>
<dbReference type="PROSITE" id="PS51482">
    <property type="entry name" value="DEGV"/>
    <property type="match status" value="1"/>
</dbReference>
<dbReference type="SUPFAM" id="SSF82549">
    <property type="entry name" value="DAK1/DegV-like"/>
    <property type="match status" value="1"/>
</dbReference>
<dbReference type="EMBL" id="FQZY01000065">
    <property type="protein sequence ID" value="SHK62815.1"/>
    <property type="molecule type" value="Genomic_DNA"/>
</dbReference>
<dbReference type="Gene3D" id="3.30.1180.10">
    <property type="match status" value="1"/>
</dbReference>
<dbReference type="Pfam" id="PF02645">
    <property type="entry name" value="DegV"/>
    <property type="match status" value="1"/>
</dbReference>
<dbReference type="GO" id="GO:0008289">
    <property type="term" value="F:lipid binding"/>
    <property type="evidence" value="ECO:0007669"/>
    <property type="project" value="UniProtKB-KW"/>
</dbReference>